<organism evidence="1 2">
    <name type="scientific">Arthrobacter phage Adaia</name>
    <dbReference type="NCBI Taxonomy" id="2419945"/>
    <lineage>
        <taxon>Viruses</taxon>
        <taxon>Duplodnaviria</taxon>
        <taxon>Heunggongvirae</taxon>
        <taxon>Uroviricota</taxon>
        <taxon>Caudoviricetes</taxon>
        <taxon>Adaiavirus</taxon>
        <taxon>Adaiavirus adaia</taxon>
    </lineage>
</organism>
<protein>
    <submittedName>
        <fullName evidence="1">Uncharacterized protein</fullName>
    </submittedName>
</protein>
<sequence>MAFKPNPFELSDNFTELCTVHTVDDALEAYDAEFWANELQNESLNETMRDHAKAQNAGLKVAYPISGDTIAAIRATA</sequence>
<evidence type="ECO:0000313" key="1">
    <source>
        <dbReference type="EMBL" id="AYN56806.1"/>
    </source>
</evidence>
<dbReference type="GeneID" id="77924933"/>
<evidence type="ECO:0000313" key="2">
    <source>
        <dbReference type="Proteomes" id="UP000268902"/>
    </source>
</evidence>
<keyword evidence="2" id="KW-1185">Reference proteome</keyword>
<gene>
    <name evidence="1" type="primary">19</name>
    <name evidence="1" type="ORF">PBI_ADAIA_19</name>
</gene>
<dbReference type="EMBL" id="MH834594">
    <property type="protein sequence ID" value="AYN56806.1"/>
    <property type="molecule type" value="Genomic_DNA"/>
</dbReference>
<accession>A0A3G2KCQ9</accession>
<dbReference type="KEGG" id="vg:77924933"/>
<dbReference type="Proteomes" id="UP000268902">
    <property type="component" value="Segment"/>
</dbReference>
<proteinExistence type="predicted"/>
<dbReference type="RefSeq" id="YP_010649375.1">
    <property type="nucleotide sequence ID" value="NC_070766.1"/>
</dbReference>
<reference evidence="1 2" key="1">
    <citation type="submission" date="2018-09" db="EMBL/GenBank/DDBJ databases">
        <authorList>
            <person name="Fryberger R.B."/>
            <person name="Stoner T.H."/>
            <person name="Garlena R.A."/>
            <person name="Russell D.A."/>
            <person name="Pope W.H."/>
            <person name="Jacobs-Sera D."/>
            <person name="Hatfull G.F."/>
        </authorList>
    </citation>
    <scope>NUCLEOTIDE SEQUENCE [LARGE SCALE GENOMIC DNA]</scope>
</reference>
<name>A0A3G2KCQ9_9CAUD</name>